<keyword evidence="5" id="KW-1185">Reference proteome</keyword>
<dbReference type="Gene3D" id="3.40.50.2300">
    <property type="match status" value="1"/>
</dbReference>
<dbReference type="Proteomes" id="UP000287502">
    <property type="component" value="Chromosome"/>
</dbReference>
<proteinExistence type="predicted"/>
<dbReference type="RefSeq" id="WP_128467200.1">
    <property type="nucleotide sequence ID" value="NZ_CP035108.1"/>
</dbReference>
<gene>
    <name evidence="4" type="ORF">EP073_11020</name>
</gene>
<organism evidence="4 5">
    <name type="scientific">Geovibrio thiophilus</name>
    <dbReference type="NCBI Taxonomy" id="139438"/>
    <lineage>
        <taxon>Bacteria</taxon>
        <taxon>Pseudomonadati</taxon>
        <taxon>Deferribacterota</taxon>
        <taxon>Deferribacteres</taxon>
        <taxon>Deferribacterales</taxon>
        <taxon>Geovibrionaceae</taxon>
        <taxon>Geovibrio</taxon>
    </lineage>
</organism>
<name>A0A3R6AZ70_9BACT</name>
<dbReference type="PANTHER" id="PTHR44591:SF3">
    <property type="entry name" value="RESPONSE REGULATORY DOMAIN-CONTAINING PROTEIN"/>
    <property type="match status" value="1"/>
</dbReference>
<feature type="domain" description="Response regulatory" evidence="3">
    <location>
        <begin position="5"/>
        <end position="119"/>
    </location>
</feature>
<feature type="modified residue" description="4-aspartylphosphate" evidence="2">
    <location>
        <position position="54"/>
    </location>
</feature>
<dbReference type="KEGG" id="gtl:EP073_11020"/>
<keyword evidence="1 2" id="KW-0597">Phosphoprotein</keyword>
<dbReference type="EMBL" id="CP035108">
    <property type="protein sequence ID" value="QAR33915.1"/>
    <property type="molecule type" value="Genomic_DNA"/>
</dbReference>
<evidence type="ECO:0000256" key="2">
    <source>
        <dbReference type="PROSITE-ProRule" id="PRU00169"/>
    </source>
</evidence>
<evidence type="ECO:0000256" key="1">
    <source>
        <dbReference type="ARBA" id="ARBA00022553"/>
    </source>
</evidence>
<dbReference type="PANTHER" id="PTHR44591">
    <property type="entry name" value="STRESS RESPONSE REGULATOR PROTEIN 1"/>
    <property type="match status" value="1"/>
</dbReference>
<accession>A0A3R6AZ70</accession>
<dbReference type="GO" id="GO:0000160">
    <property type="term" value="P:phosphorelay signal transduction system"/>
    <property type="evidence" value="ECO:0007669"/>
    <property type="project" value="InterPro"/>
</dbReference>
<dbReference type="Pfam" id="PF00072">
    <property type="entry name" value="Response_reg"/>
    <property type="match status" value="1"/>
</dbReference>
<dbReference type="SMART" id="SM00448">
    <property type="entry name" value="REC"/>
    <property type="match status" value="1"/>
</dbReference>
<dbReference type="InterPro" id="IPR011006">
    <property type="entry name" value="CheY-like_superfamily"/>
</dbReference>
<dbReference type="InterPro" id="IPR050595">
    <property type="entry name" value="Bact_response_regulator"/>
</dbReference>
<evidence type="ECO:0000259" key="3">
    <source>
        <dbReference type="PROSITE" id="PS50110"/>
    </source>
</evidence>
<dbReference type="PROSITE" id="PS50110">
    <property type="entry name" value="RESPONSE_REGULATORY"/>
    <property type="match status" value="1"/>
</dbReference>
<dbReference type="OrthoDB" id="9800897at2"/>
<evidence type="ECO:0000313" key="5">
    <source>
        <dbReference type="Proteomes" id="UP000287502"/>
    </source>
</evidence>
<evidence type="ECO:0000313" key="4">
    <source>
        <dbReference type="EMBL" id="QAR33915.1"/>
    </source>
</evidence>
<sequence>MKDISVLIVEDDPAVAGALELRMKRTFSRVFSASDGRKGLETAVAEKPDVILTDLRMPHMEGLDMIAEIRKTLPDVHVIILTASSDRFDRKRAEELGVEGYFTKPLMVNELISKIQELV</sequence>
<dbReference type="InterPro" id="IPR001789">
    <property type="entry name" value="Sig_transdc_resp-reg_receiver"/>
</dbReference>
<reference evidence="4 5" key="1">
    <citation type="submission" date="2019-01" db="EMBL/GenBank/DDBJ databases">
        <title>Geovibrio thiophilus DSM 11263, complete genome.</title>
        <authorList>
            <person name="Spring S."/>
            <person name="Bunk B."/>
            <person name="Sproer C."/>
        </authorList>
    </citation>
    <scope>NUCLEOTIDE SEQUENCE [LARGE SCALE GENOMIC DNA]</scope>
    <source>
        <strain evidence="4 5">DSM 11263</strain>
    </source>
</reference>
<protein>
    <submittedName>
        <fullName evidence="4">Response regulator</fullName>
    </submittedName>
</protein>
<dbReference type="SUPFAM" id="SSF52172">
    <property type="entry name" value="CheY-like"/>
    <property type="match status" value="1"/>
</dbReference>
<dbReference type="AlphaFoldDB" id="A0A3R6AZ70"/>